<sequence>MSKTLRTVAVIAGAVALVAATGGAALAALAPAGMAGTATLAGVSAATLATVATVASVASTLASIGAQLMAKKPPARGTINQVIIAAEPVSPYIIGRTYSGGVLRHDVGYGATLKKVKNPYRGMVLVYSVAGPLLGLEACYMDYAVVPFSGNAATGYYSSFLYRDVRSGLLSETALTPHFAGMPNWSSAHKLSSKAAILWNGKFDKDGKRFASGWPTSGAVWEGVMTYDARQDSTYPGGSGAHRIADETTWAYSQCPGQHALAYVLGRFRNGKKVFGVGLPPDGIIVQDFVTLSNICDANGWTVGGVVYEPGDRWANLKRILEAGAAEPMWRGGKLGLRFNAPRLSLYTLTADDLADEDVDATAQQTWAARLNGIRPKYRSEANKWEYVQSDLVSIASYLTEDGEEKIEEQQYDLIQQKDQAAQIAAYKLLNSRELAPIVVPCKPHMRHFGPGDMLTLDLPDHGLGGIDAIILKRQIDPARMVVTFTFMSESAGKHDFALGRTGTAPPTPALTTGEDRDDIATEIVRGADGFSVAPSSWVRAISCTYAGTPKSGQFPLTATYYVYQGAEEISEDVLTTYSLATTNCVAALGGTNDRVLTIDTMSADRASAEVTISYDGTVVSVASINLTKVRDGGSVNTATDSTLSVNSSGTYAGVSGGPLTLNVGPDGLILVDMNLNYGASSGTGALAGKIQYRTTPGSGSWTDMAAEESDPYGATVGEPSTLTLSTSIAGPSSAADWEFQLLTRRSSGTGTLVALDGAMTVGWS</sequence>
<keyword evidence="1" id="KW-1133">Transmembrane helix</keyword>
<name>N1MT63_9SPHN</name>
<feature type="signal peptide" evidence="2">
    <location>
        <begin position="1"/>
        <end position="27"/>
    </location>
</feature>
<evidence type="ECO:0000256" key="1">
    <source>
        <dbReference type="SAM" id="Phobius"/>
    </source>
</evidence>
<dbReference type="AlphaFoldDB" id="N1MT63"/>
<reference evidence="4" key="2">
    <citation type="submission" date="2013-04" db="EMBL/GenBank/DDBJ databases">
        <title>Bisphenol A degrading Sphingobium sp. strain BiD32.</title>
        <authorList>
            <person name="Nielsen J.L."/>
            <person name="Zhou N.A."/>
            <person name="Kjeldal H."/>
        </authorList>
    </citation>
    <scope>NUCLEOTIDE SEQUENCE [LARGE SCALE GENOMIC DNA]</scope>
    <source>
        <strain evidence="4">BiD32</strain>
    </source>
</reference>
<evidence type="ECO:0000256" key="2">
    <source>
        <dbReference type="SAM" id="SignalP"/>
    </source>
</evidence>
<evidence type="ECO:0000313" key="3">
    <source>
        <dbReference type="EMBL" id="CCW20156.1"/>
    </source>
</evidence>
<keyword evidence="2" id="KW-0732">Signal</keyword>
<evidence type="ECO:0008006" key="5">
    <source>
        <dbReference type="Google" id="ProtNLM"/>
    </source>
</evidence>
<organism evidence="3 4">
    <name type="scientific">Sphingobium indicum BiD32</name>
    <dbReference type="NCBI Taxonomy" id="1301087"/>
    <lineage>
        <taxon>Bacteria</taxon>
        <taxon>Pseudomonadati</taxon>
        <taxon>Pseudomonadota</taxon>
        <taxon>Alphaproteobacteria</taxon>
        <taxon>Sphingomonadales</taxon>
        <taxon>Sphingomonadaceae</taxon>
        <taxon>Sphingobium</taxon>
    </lineage>
</organism>
<accession>N1MT63</accession>
<feature type="transmembrane region" description="Helical" evidence="1">
    <location>
        <begin position="43"/>
        <end position="66"/>
    </location>
</feature>
<protein>
    <recommendedName>
        <fullName evidence="5">Tip attachment protein J domain-containing protein</fullName>
    </recommendedName>
</protein>
<keyword evidence="1" id="KW-0812">Transmembrane</keyword>
<gene>
    <name evidence="3" type="ORF">EBBID32_45270</name>
</gene>
<feature type="transmembrane region" description="Helical" evidence="1">
    <location>
        <begin position="124"/>
        <end position="143"/>
    </location>
</feature>
<dbReference type="EMBL" id="CAVK010000250">
    <property type="protein sequence ID" value="CCW20156.1"/>
    <property type="molecule type" value="Genomic_DNA"/>
</dbReference>
<keyword evidence="1" id="KW-0472">Membrane</keyword>
<reference evidence="3 4" key="1">
    <citation type="submission" date="2013-03" db="EMBL/GenBank/DDBJ databases">
        <authorList>
            <person name="Le V."/>
        </authorList>
    </citation>
    <scope>NUCLEOTIDE SEQUENCE [LARGE SCALE GENOMIC DNA]</scope>
    <source>
        <strain evidence="3 4">BiD32</strain>
    </source>
</reference>
<comment type="caution">
    <text evidence="3">The sequence shown here is derived from an EMBL/GenBank/DDBJ whole genome shotgun (WGS) entry which is preliminary data.</text>
</comment>
<dbReference type="Proteomes" id="UP000013201">
    <property type="component" value="Unassembled WGS sequence"/>
</dbReference>
<proteinExistence type="predicted"/>
<evidence type="ECO:0000313" key="4">
    <source>
        <dbReference type="Proteomes" id="UP000013201"/>
    </source>
</evidence>
<keyword evidence="4" id="KW-1185">Reference proteome</keyword>
<dbReference type="OrthoDB" id="7172230at2"/>
<dbReference type="RefSeq" id="WP_006967467.1">
    <property type="nucleotide sequence ID" value="NZ_CAVK010000250.1"/>
</dbReference>
<feature type="chain" id="PRO_5004108085" description="Tip attachment protein J domain-containing protein" evidence="2">
    <location>
        <begin position="28"/>
        <end position="765"/>
    </location>
</feature>